<dbReference type="GO" id="GO:0047474">
    <property type="term" value="F:long-chain fatty acid--protein ligase activity"/>
    <property type="evidence" value="ECO:0007669"/>
    <property type="project" value="InterPro"/>
</dbReference>
<feature type="domain" description="Acyl-protein synthetase LuxE" evidence="1">
    <location>
        <begin position="23"/>
        <end position="336"/>
    </location>
</feature>
<gene>
    <name evidence="2" type="ORF">E6K79_00335</name>
</gene>
<evidence type="ECO:0000313" key="3">
    <source>
        <dbReference type="Proteomes" id="UP000317691"/>
    </source>
</evidence>
<accession>A0A538TUT6</accession>
<comment type="caution">
    <text evidence="2">The sequence shown here is derived from an EMBL/GenBank/DDBJ whole genome shotgun (WGS) entry which is preliminary data.</text>
</comment>
<dbReference type="GO" id="GO:0008218">
    <property type="term" value="P:bioluminescence"/>
    <property type="evidence" value="ECO:0007669"/>
    <property type="project" value="InterPro"/>
</dbReference>
<dbReference type="Proteomes" id="UP000317691">
    <property type="component" value="Unassembled WGS sequence"/>
</dbReference>
<dbReference type="InterPro" id="IPR042099">
    <property type="entry name" value="ANL_N_sf"/>
</dbReference>
<organism evidence="2 3">
    <name type="scientific">Eiseniibacteriota bacterium</name>
    <dbReference type="NCBI Taxonomy" id="2212470"/>
    <lineage>
        <taxon>Bacteria</taxon>
        <taxon>Candidatus Eiseniibacteriota</taxon>
    </lineage>
</organism>
<dbReference type="Pfam" id="PF04443">
    <property type="entry name" value="LuxE"/>
    <property type="match status" value="1"/>
</dbReference>
<proteinExistence type="predicted"/>
<protein>
    <recommendedName>
        <fullName evidence="1">Acyl-protein synthetase LuxE domain-containing protein</fullName>
    </recommendedName>
</protein>
<reference evidence="2 3" key="1">
    <citation type="journal article" date="2019" name="Nat. Microbiol.">
        <title>Mediterranean grassland soil C-N compound turnover is dependent on rainfall and depth, and is mediated by genomically divergent microorganisms.</title>
        <authorList>
            <person name="Diamond S."/>
            <person name="Andeer P.F."/>
            <person name="Li Z."/>
            <person name="Crits-Christoph A."/>
            <person name="Burstein D."/>
            <person name="Anantharaman K."/>
            <person name="Lane K.R."/>
            <person name="Thomas B.C."/>
            <person name="Pan C."/>
            <person name="Northen T.R."/>
            <person name="Banfield J.F."/>
        </authorList>
    </citation>
    <scope>NUCLEOTIDE SEQUENCE [LARGE SCALE GENOMIC DNA]</scope>
    <source>
        <strain evidence="2">WS_9</strain>
    </source>
</reference>
<dbReference type="Gene3D" id="3.40.50.12780">
    <property type="entry name" value="N-terminal domain of ligase-like"/>
    <property type="match status" value="1"/>
</dbReference>
<name>A0A538TUT6_UNCEI</name>
<evidence type="ECO:0000259" key="1">
    <source>
        <dbReference type="Pfam" id="PF04443"/>
    </source>
</evidence>
<dbReference type="InterPro" id="IPR007534">
    <property type="entry name" value="LuxE"/>
</dbReference>
<dbReference type="SUPFAM" id="SSF56801">
    <property type="entry name" value="Acetyl-CoA synthetase-like"/>
    <property type="match status" value="1"/>
</dbReference>
<sequence length="346" mass="38297">MTEYDFDREARGTYRMQSAAIPAYSAYLQHLGVDPSAIANWRDIPPVPTSAFKSHDLSSAPLGSEVVTFETSGTTVSRPGRVRLSSTAEYERSLLGSFATHMLLDGARLPAVIFGPTRTEAPRSSLWFMVDRIVEQLTTGETWIVRGGEPQWDLADAALEQAIKDGAPILLLGTTLLFMAYFERLAAKGQFFALSPGSRAMDTGGAKGQRAEFTRDDVTTAFHRHLGIPATHLVNEYGMAELCSQFYDDNLLAHHEGRQAKPGKQIPAWVRTRVLHPETLEEQPDGERGILVHYDLANLEIPLAIQTEDIGSRVGDRLFLEGRLLGAEARGCSLAFERFLEHERAR</sequence>
<dbReference type="EMBL" id="VBOZ01000001">
    <property type="protein sequence ID" value="TMQ67393.1"/>
    <property type="molecule type" value="Genomic_DNA"/>
</dbReference>
<dbReference type="AlphaFoldDB" id="A0A538TUT6"/>
<evidence type="ECO:0000313" key="2">
    <source>
        <dbReference type="EMBL" id="TMQ67393.1"/>
    </source>
</evidence>